<proteinExistence type="predicted"/>
<evidence type="ECO:0000313" key="2">
    <source>
        <dbReference type="Proteomes" id="UP000183986"/>
    </source>
</evidence>
<accession>A0A1M2UWR5</accession>
<sequence>MDFFLSGLRESLPCEASKLLSDKKAISWAAYGKQAEVVRLICSKQSDADFFGYDYDLALALFTLASEHNDRDLLFDTLLDYGPDDAFSSSLSVVCQAVKQSGETEFVRVLEPFLGAAIDRQVSQQIME</sequence>
<comment type="caution">
    <text evidence="1">The sequence shown here is derived from an EMBL/GenBank/DDBJ whole genome shotgun (WGS) entry which is preliminary data.</text>
</comment>
<keyword evidence="2" id="KW-1185">Reference proteome</keyword>
<evidence type="ECO:0000313" key="1">
    <source>
        <dbReference type="EMBL" id="OJS99799.1"/>
    </source>
</evidence>
<dbReference type="EMBL" id="MPKY01000001">
    <property type="protein sequence ID" value="OJS99799.1"/>
    <property type="molecule type" value="Genomic_DNA"/>
</dbReference>
<gene>
    <name evidence="1" type="ORF">BEE62_06680</name>
</gene>
<dbReference type="AlphaFoldDB" id="A0A1M2UWR5"/>
<dbReference type="Proteomes" id="UP000183986">
    <property type="component" value="Unassembled WGS sequence"/>
</dbReference>
<organism evidence="1 2">
    <name type="scientific">Marinobacter nauticus</name>
    <name type="common">Marinobacter hydrocarbonoclasticus</name>
    <name type="synonym">Marinobacter aquaeolei</name>
    <dbReference type="NCBI Taxonomy" id="2743"/>
    <lineage>
        <taxon>Bacteria</taxon>
        <taxon>Pseudomonadati</taxon>
        <taxon>Pseudomonadota</taxon>
        <taxon>Gammaproteobacteria</taxon>
        <taxon>Pseudomonadales</taxon>
        <taxon>Marinobacteraceae</taxon>
        <taxon>Marinobacter</taxon>
    </lineage>
</organism>
<reference evidence="1" key="1">
    <citation type="submission" date="2016-11" db="EMBL/GenBank/DDBJ databases">
        <title>Draft Genome Sequence of Marinobacter hydrocarbonoclasticus strain STW2, a polyaromatic aromatic hydrocarbon degrading and denitrifying bacterium from rhizosphere of Seagrass Enhalus acodoides.</title>
        <authorList>
            <person name="Ling J."/>
            <person name="Dong J."/>
        </authorList>
    </citation>
    <scope>NUCLEOTIDE SEQUENCE [LARGE SCALE GENOMIC DNA]</scope>
    <source>
        <strain evidence="1">STW2</strain>
    </source>
</reference>
<name>A0A1M2UWR5_MARNT</name>
<protein>
    <submittedName>
        <fullName evidence="1">Uncharacterized protein</fullName>
    </submittedName>
</protein>